<feature type="domain" description="PD-(D/E)XK nuclease-like" evidence="2">
    <location>
        <begin position="175"/>
        <end position="465"/>
    </location>
</feature>
<sequence length="483" mass="54200">MTATHDTISQWLTTIPKTCVLDTNQTSATHNRKRRHLPSPDMSEDDSELYSTPLKKHQPDPDATPRNSHAPTPMPLEDGTASSISWSSNASSSRLKRSRSGRSSPTKGLAFLRMEHIIGHKSFGERDLLPPSLKRMAQGVRNDAAGVGIFSAADRDRISSYMAANSLFEGLLDAPHLFNESGQREELGALPDLDTLVHIWEEAQMCEVEGHSEAMWNCAVHYPLLCSTLRKAKVNQAEAHSEIQVRPMNITTANISKPYTTLTSNTKYDRKVDFCLCIKTKERSRAHSVLWHAAQASPQPSINHTDYTPLIDKPISLSIETKRTGEDWQAALEQLSTWMAGHWKKLDELRGSESRSNKDEQREEEEEHQYIPTRKDQATEAAQGDGSEMRPEFLPGVIIQGHDWHFIAATRGRLIPSEPGFSSGSHRETVIWSKILIGSTDNMQGICQIISFLQRITKWSAEVYWPWCLETIQGKNNGTSQIP</sequence>
<accession>A0A0B7KSN9</accession>
<organism evidence="3">
    <name type="scientific">Bionectria ochroleuca</name>
    <name type="common">Gliocladium roseum</name>
    <dbReference type="NCBI Taxonomy" id="29856"/>
    <lineage>
        <taxon>Eukaryota</taxon>
        <taxon>Fungi</taxon>
        <taxon>Dikarya</taxon>
        <taxon>Ascomycota</taxon>
        <taxon>Pezizomycotina</taxon>
        <taxon>Sordariomycetes</taxon>
        <taxon>Hypocreomycetidae</taxon>
        <taxon>Hypocreales</taxon>
        <taxon>Bionectriaceae</taxon>
        <taxon>Clonostachys</taxon>
    </lineage>
</organism>
<reference evidence="3" key="1">
    <citation type="submission" date="2015-01" db="EMBL/GenBank/DDBJ databases">
        <authorList>
            <person name="Durling Mikael"/>
        </authorList>
    </citation>
    <scope>NUCLEOTIDE SEQUENCE</scope>
</reference>
<feature type="region of interest" description="Disordered" evidence="1">
    <location>
        <begin position="23"/>
        <end position="107"/>
    </location>
</feature>
<evidence type="ECO:0000256" key="1">
    <source>
        <dbReference type="SAM" id="MobiDB-lite"/>
    </source>
</evidence>
<dbReference type="InterPro" id="IPR046797">
    <property type="entry name" value="PDDEXK_12"/>
</dbReference>
<evidence type="ECO:0000313" key="3">
    <source>
        <dbReference type="EMBL" id="CEO58040.1"/>
    </source>
</evidence>
<evidence type="ECO:0000259" key="2">
    <source>
        <dbReference type="Pfam" id="PF20516"/>
    </source>
</evidence>
<dbReference type="EMBL" id="CDPU01000254">
    <property type="protein sequence ID" value="CEO58040.1"/>
    <property type="molecule type" value="Genomic_DNA"/>
</dbReference>
<dbReference type="AlphaFoldDB" id="A0A0B7KSN9"/>
<feature type="compositionally biased region" description="Basic and acidic residues" evidence="1">
    <location>
        <begin position="349"/>
        <end position="361"/>
    </location>
</feature>
<protein>
    <recommendedName>
        <fullName evidence="2">PD-(D/E)XK nuclease-like domain-containing protein</fullName>
    </recommendedName>
</protein>
<feature type="compositionally biased region" description="Low complexity" evidence="1">
    <location>
        <begin position="82"/>
        <end position="93"/>
    </location>
</feature>
<proteinExistence type="predicted"/>
<name>A0A0B7KSN9_BIOOC</name>
<dbReference type="Pfam" id="PF20516">
    <property type="entry name" value="PDDEXK_12"/>
    <property type="match status" value="1"/>
</dbReference>
<gene>
    <name evidence="3" type="ORF">BN869_000014098_1</name>
</gene>
<feature type="region of interest" description="Disordered" evidence="1">
    <location>
        <begin position="349"/>
        <end position="387"/>
    </location>
</feature>